<evidence type="ECO:0000256" key="5">
    <source>
        <dbReference type="ARBA" id="ARBA00023014"/>
    </source>
</evidence>
<gene>
    <name evidence="7" type="ORF">Dace_2148</name>
</gene>
<dbReference type="RefSeq" id="WP_005998392.1">
    <property type="nucleotide sequence ID" value="NZ_AAEW02000003.1"/>
</dbReference>
<sequence>MTQAVGTNRTDTKKNIRLLELTQSVCPACLDVIEARIVVKDNAVFMEKTCAQHGPYSTYLWPDEEHYRWMKDFKFPHIRPQSNLPVLNGCPEDCGPCTAHQHHPRLVELELTQRCNLRCPVCFMAADDNQTHVETDLSLADIKKQLVKIMDQCGPQTSIQLTGGEPTVRKDLPDIIALCREIGFSAIEVNTNGVVISRNLNYLEQLAASGATGIYMQFDGLDDDVFKKVRGANLLKDKLQAIENCRRIGMQIVLAMAVIRGINDEQMGKVLEFGLKNRDVIAGVAFQPAFGSGRFEITDKKPLTMGDAIYELSEQSNGLLSPYDFWPTGCSHPLCDATTYILPQPQGLVPMSRVINVQDYMDHFNPASPQGSVLPDIADTMYPDHEPGLSILIMNYMDAMSMDLKRLQQCSMTVAGKDGSQIPFCSYQLTNIDGLKRSELA</sequence>
<organism evidence="7 8">
    <name type="scientific">Desulfuromonas acetoxidans (strain DSM 684 / 11070)</name>
    <dbReference type="NCBI Taxonomy" id="281689"/>
    <lineage>
        <taxon>Bacteria</taxon>
        <taxon>Pseudomonadati</taxon>
        <taxon>Thermodesulfobacteriota</taxon>
        <taxon>Desulfuromonadia</taxon>
        <taxon>Desulfuromonadales</taxon>
        <taxon>Desulfuromonadaceae</taxon>
        <taxon>Desulfuromonas</taxon>
    </lineage>
</organism>
<keyword evidence="3" id="KW-0479">Metal-binding</keyword>
<evidence type="ECO:0000256" key="2">
    <source>
        <dbReference type="ARBA" id="ARBA00022691"/>
    </source>
</evidence>
<accession>Q1K2I5</accession>
<comment type="cofactor">
    <cofactor evidence="1">
        <name>[4Fe-4S] cluster</name>
        <dbReference type="ChEBI" id="CHEBI:49883"/>
    </cofactor>
</comment>
<evidence type="ECO:0000256" key="3">
    <source>
        <dbReference type="ARBA" id="ARBA00022723"/>
    </source>
</evidence>
<evidence type="ECO:0000256" key="1">
    <source>
        <dbReference type="ARBA" id="ARBA00001966"/>
    </source>
</evidence>
<proteinExistence type="predicted"/>
<dbReference type="SFLD" id="SFLDS00029">
    <property type="entry name" value="Radical_SAM"/>
    <property type="match status" value="1"/>
</dbReference>
<dbReference type="EMBL" id="AAEW02000003">
    <property type="protein sequence ID" value="EAT16896.1"/>
    <property type="molecule type" value="Genomic_DNA"/>
</dbReference>
<dbReference type="OrthoDB" id="9782387at2"/>
<dbReference type="Pfam" id="PF23545">
    <property type="entry name" value="Zn_ribbon_HMPTM"/>
    <property type="match status" value="1"/>
</dbReference>
<evidence type="ECO:0000259" key="6">
    <source>
        <dbReference type="PROSITE" id="PS51918"/>
    </source>
</evidence>
<dbReference type="Pfam" id="PF04055">
    <property type="entry name" value="Radical_SAM"/>
    <property type="match status" value="1"/>
</dbReference>
<dbReference type="InterPro" id="IPR007197">
    <property type="entry name" value="rSAM"/>
</dbReference>
<dbReference type="InterPro" id="IPR034474">
    <property type="entry name" value="Methyltransferase_Class_D"/>
</dbReference>
<dbReference type="GO" id="GO:0051536">
    <property type="term" value="F:iron-sulfur cluster binding"/>
    <property type="evidence" value="ECO:0007669"/>
    <property type="project" value="UniProtKB-KW"/>
</dbReference>
<dbReference type="SFLD" id="SFLDG01100">
    <property type="entry name" value="methyltransferase_(Class_D)"/>
    <property type="match status" value="1"/>
</dbReference>
<evidence type="ECO:0000313" key="7">
    <source>
        <dbReference type="EMBL" id="EAT16896.1"/>
    </source>
</evidence>
<protein>
    <submittedName>
        <fullName evidence="7">Radical SAM</fullName>
    </submittedName>
</protein>
<dbReference type="InterPro" id="IPR013785">
    <property type="entry name" value="Aldolase_TIM"/>
</dbReference>
<dbReference type="SFLD" id="SFLDG01067">
    <property type="entry name" value="SPASM/twitch_domain_containing"/>
    <property type="match status" value="1"/>
</dbReference>
<feature type="domain" description="Radical SAM core" evidence="6">
    <location>
        <begin position="101"/>
        <end position="324"/>
    </location>
</feature>
<evidence type="ECO:0000256" key="4">
    <source>
        <dbReference type="ARBA" id="ARBA00023004"/>
    </source>
</evidence>
<dbReference type="InterPro" id="IPR056488">
    <property type="entry name" value="Zn_ribbon_HMPTM"/>
</dbReference>
<dbReference type="GO" id="GO:0003824">
    <property type="term" value="F:catalytic activity"/>
    <property type="evidence" value="ECO:0007669"/>
    <property type="project" value="InterPro"/>
</dbReference>
<reference evidence="7" key="1">
    <citation type="submission" date="2006-05" db="EMBL/GenBank/DDBJ databases">
        <title>Annotation of the draft genome assembly of Desulfuromonas acetoxidans DSM 684.</title>
        <authorList>
            <consortium name="US DOE Joint Genome Institute (JGI-ORNL)"/>
            <person name="Larimer F."/>
            <person name="Land M."/>
            <person name="Hauser L."/>
        </authorList>
    </citation>
    <scope>NUCLEOTIDE SEQUENCE [LARGE SCALE GENOMIC DNA]</scope>
    <source>
        <strain evidence="7">DSM 684</strain>
    </source>
</reference>
<dbReference type="AlphaFoldDB" id="Q1K2I5"/>
<comment type="caution">
    <text evidence="7">The sequence shown here is derived from an EMBL/GenBank/DDBJ whole genome shotgun (WGS) entry which is preliminary data.</text>
</comment>
<reference evidence="7" key="2">
    <citation type="submission" date="2006-05" db="EMBL/GenBank/DDBJ databases">
        <title>Sequencing of the draft genome and assembly of Desulfuromonas acetoxidans DSM 684.</title>
        <authorList>
            <consortium name="US DOE Joint Genome Institute (JGI-PGF)"/>
            <person name="Copeland A."/>
            <person name="Lucas S."/>
            <person name="Lapidus A."/>
            <person name="Barry K."/>
            <person name="Detter J.C."/>
            <person name="Glavina del Rio T."/>
            <person name="Hammon N."/>
            <person name="Israni S."/>
            <person name="Dalin E."/>
            <person name="Tice H."/>
            <person name="Bruce D."/>
            <person name="Pitluck S."/>
            <person name="Richardson P."/>
        </authorList>
    </citation>
    <scope>NUCLEOTIDE SEQUENCE [LARGE SCALE GENOMIC DNA]</scope>
    <source>
        <strain evidence="7">DSM 684</strain>
    </source>
</reference>
<keyword evidence="2" id="KW-0949">S-adenosyl-L-methionine</keyword>
<dbReference type="Proteomes" id="UP000005695">
    <property type="component" value="Unassembled WGS sequence"/>
</dbReference>
<dbReference type="GO" id="GO:0046872">
    <property type="term" value="F:metal ion binding"/>
    <property type="evidence" value="ECO:0007669"/>
    <property type="project" value="UniProtKB-KW"/>
</dbReference>
<dbReference type="SUPFAM" id="SSF102114">
    <property type="entry name" value="Radical SAM enzymes"/>
    <property type="match status" value="1"/>
</dbReference>
<dbReference type="CDD" id="cd01335">
    <property type="entry name" value="Radical_SAM"/>
    <property type="match status" value="1"/>
</dbReference>
<dbReference type="Gene3D" id="3.20.20.70">
    <property type="entry name" value="Aldolase class I"/>
    <property type="match status" value="1"/>
</dbReference>
<keyword evidence="8" id="KW-1185">Reference proteome</keyword>
<evidence type="ECO:0000313" key="8">
    <source>
        <dbReference type="Proteomes" id="UP000005695"/>
    </source>
</evidence>
<keyword evidence="4" id="KW-0408">Iron</keyword>
<keyword evidence="5" id="KW-0411">Iron-sulfur</keyword>
<dbReference type="PROSITE" id="PS51918">
    <property type="entry name" value="RADICAL_SAM"/>
    <property type="match status" value="1"/>
</dbReference>
<dbReference type="PANTHER" id="PTHR43306:SF1">
    <property type="entry name" value="7,8-DIHYDRO-6-HYDROXYMETHYLPTERIN DIMETHYLTRANSFERASE"/>
    <property type="match status" value="1"/>
</dbReference>
<name>Q1K2I5_DESA6</name>
<dbReference type="PANTHER" id="PTHR43306">
    <property type="entry name" value="7,8-DIHYDRO-6-HYDROXYMETHYLPTERIN DIMETHYLTRANSFERASE"/>
    <property type="match status" value="1"/>
</dbReference>
<dbReference type="InterPro" id="IPR058240">
    <property type="entry name" value="rSAM_sf"/>
</dbReference>